<name>A0AAN8F988_TRICO</name>
<reference evidence="2 3" key="1">
    <citation type="submission" date="2019-10" db="EMBL/GenBank/DDBJ databases">
        <title>Assembly and Annotation for the nematode Trichostrongylus colubriformis.</title>
        <authorList>
            <person name="Martin J."/>
        </authorList>
    </citation>
    <scope>NUCLEOTIDE SEQUENCE [LARGE SCALE GENOMIC DNA]</scope>
    <source>
        <strain evidence="2">G859</strain>
        <tissue evidence="2">Whole worm</tissue>
    </source>
</reference>
<protein>
    <submittedName>
        <fullName evidence="2">Uncharacterized protein</fullName>
    </submittedName>
</protein>
<dbReference type="Proteomes" id="UP001331761">
    <property type="component" value="Unassembled WGS sequence"/>
</dbReference>
<evidence type="ECO:0000256" key="1">
    <source>
        <dbReference type="SAM" id="MobiDB-lite"/>
    </source>
</evidence>
<evidence type="ECO:0000313" key="3">
    <source>
        <dbReference type="Proteomes" id="UP001331761"/>
    </source>
</evidence>
<feature type="compositionally biased region" description="Basic and acidic residues" evidence="1">
    <location>
        <begin position="1"/>
        <end position="10"/>
    </location>
</feature>
<accession>A0AAN8F988</accession>
<dbReference type="AlphaFoldDB" id="A0AAN8F988"/>
<keyword evidence="3" id="KW-1185">Reference proteome</keyword>
<comment type="caution">
    <text evidence="2">The sequence shown here is derived from an EMBL/GenBank/DDBJ whole genome shotgun (WGS) entry which is preliminary data.</text>
</comment>
<evidence type="ECO:0000313" key="2">
    <source>
        <dbReference type="EMBL" id="KAK5967408.1"/>
    </source>
</evidence>
<feature type="compositionally biased region" description="Polar residues" evidence="1">
    <location>
        <begin position="33"/>
        <end position="79"/>
    </location>
</feature>
<feature type="region of interest" description="Disordered" evidence="1">
    <location>
        <begin position="1"/>
        <end position="79"/>
    </location>
</feature>
<gene>
    <name evidence="2" type="ORF">GCK32_020886</name>
</gene>
<proteinExistence type="predicted"/>
<dbReference type="EMBL" id="WIXE01022524">
    <property type="protein sequence ID" value="KAK5967408.1"/>
    <property type="molecule type" value="Genomic_DNA"/>
</dbReference>
<sequence length="79" mass="8445">DVSPSERRGSSNDTINNESDLRCCIHGRPCRKSQISSETSNPSNQSIDGASAEDSSSSLGGYTPDSQPSKNPQSKIQFL</sequence>
<feature type="non-terminal residue" evidence="2">
    <location>
        <position position="1"/>
    </location>
</feature>
<organism evidence="2 3">
    <name type="scientific">Trichostrongylus colubriformis</name>
    <name type="common">Black scour worm</name>
    <dbReference type="NCBI Taxonomy" id="6319"/>
    <lineage>
        <taxon>Eukaryota</taxon>
        <taxon>Metazoa</taxon>
        <taxon>Ecdysozoa</taxon>
        <taxon>Nematoda</taxon>
        <taxon>Chromadorea</taxon>
        <taxon>Rhabditida</taxon>
        <taxon>Rhabditina</taxon>
        <taxon>Rhabditomorpha</taxon>
        <taxon>Strongyloidea</taxon>
        <taxon>Trichostrongylidae</taxon>
        <taxon>Trichostrongylus</taxon>
    </lineage>
</organism>